<dbReference type="InterPro" id="IPR031330">
    <property type="entry name" value="Gly_Hdrlase_35_cat"/>
</dbReference>
<dbReference type="Pfam" id="PF01301">
    <property type="entry name" value="Glyco_hydro_35"/>
    <property type="match status" value="1"/>
</dbReference>
<evidence type="ECO:0000259" key="11">
    <source>
        <dbReference type="Pfam" id="PF21467"/>
    </source>
</evidence>
<dbReference type="InterPro" id="IPR048912">
    <property type="entry name" value="BetaGal1-like_ABD1"/>
</dbReference>
<comment type="similarity">
    <text evidence="1 7">Belongs to the glycosyl hydrolase 35 family.</text>
</comment>
<dbReference type="PIRSF" id="PIRSF006336">
    <property type="entry name" value="B-gal"/>
    <property type="match status" value="1"/>
</dbReference>
<dbReference type="Pfam" id="PF21317">
    <property type="entry name" value="BetaGal_ABD_1"/>
    <property type="match status" value="1"/>
</dbReference>
<dbReference type="EMBL" id="VUJU01001833">
    <property type="protein sequence ID" value="KAF0763642.1"/>
    <property type="molecule type" value="Genomic_DNA"/>
</dbReference>
<evidence type="ECO:0000256" key="3">
    <source>
        <dbReference type="ARBA" id="ARBA00022801"/>
    </source>
</evidence>
<proteinExistence type="inferred from homology"/>
<dbReference type="OrthoDB" id="1657402at2759"/>
<feature type="signal peptide" evidence="8">
    <location>
        <begin position="1"/>
        <end position="18"/>
    </location>
</feature>
<dbReference type="Pfam" id="PF21467">
    <property type="entry name" value="BetaGal_gal-bd"/>
    <property type="match status" value="1"/>
</dbReference>
<comment type="caution">
    <text evidence="12">The sequence shown here is derived from an EMBL/GenBank/DDBJ whole genome shotgun (WGS) entry which is preliminary data.</text>
</comment>
<feature type="domain" description="Glycoside hydrolase 35 catalytic" evidence="9">
    <location>
        <begin position="37"/>
        <end position="383"/>
    </location>
</feature>
<dbReference type="InterPro" id="IPR008979">
    <property type="entry name" value="Galactose-bd-like_sf"/>
</dbReference>
<organism evidence="12 13">
    <name type="scientific">Aphis craccivora</name>
    <name type="common">Cowpea aphid</name>
    <dbReference type="NCBI Taxonomy" id="307492"/>
    <lineage>
        <taxon>Eukaryota</taxon>
        <taxon>Metazoa</taxon>
        <taxon>Ecdysozoa</taxon>
        <taxon>Arthropoda</taxon>
        <taxon>Hexapoda</taxon>
        <taxon>Insecta</taxon>
        <taxon>Pterygota</taxon>
        <taxon>Neoptera</taxon>
        <taxon>Paraneoptera</taxon>
        <taxon>Hemiptera</taxon>
        <taxon>Sternorrhyncha</taxon>
        <taxon>Aphidomorpha</taxon>
        <taxon>Aphidoidea</taxon>
        <taxon>Aphididae</taxon>
        <taxon>Aphidini</taxon>
        <taxon>Aphis</taxon>
        <taxon>Aphis</taxon>
    </lineage>
</organism>
<gene>
    <name evidence="12" type="ORF">FWK35_00025252</name>
</gene>
<name>A0A6G0YZI1_APHCR</name>
<keyword evidence="13" id="KW-1185">Reference proteome</keyword>
<keyword evidence="5" id="KW-0326">Glycosidase</keyword>
<evidence type="ECO:0000256" key="8">
    <source>
        <dbReference type="SAM" id="SignalP"/>
    </source>
</evidence>
<dbReference type="InterPro" id="IPR026283">
    <property type="entry name" value="B-gal_1-like"/>
</dbReference>
<dbReference type="SUPFAM" id="SSF49785">
    <property type="entry name" value="Galactose-binding domain-like"/>
    <property type="match status" value="1"/>
</dbReference>
<evidence type="ECO:0000259" key="9">
    <source>
        <dbReference type="Pfam" id="PF01301"/>
    </source>
</evidence>
<dbReference type="InterPro" id="IPR001944">
    <property type="entry name" value="Glycoside_Hdrlase_35"/>
</dbReference>
<evidence type="ECO:0000256" key="7">
    <source>
        <dbReference type="RuleBase" id="RU003679"/>
    </source>
</evidence>
<feature type="active site" description="Proton donor" evidence="6">
    <location>
        <position position="186"/>
    </location>
</feature>
<evidence type="ECO:0000256" key="6">
    <source>
        <dbReference type="PIRSR" id="PIRSR006336-1"/>
    </source>
</evidence>
<feature type="chain" id="PRO_5026289648" evidence="8">
    <location>
        <begin position="19"/>
        <end position="658"/>
    </location>
</feature>
<dbReference type="PANTHER" id="PTHR23421">
    <property type="entry name" value="BETA-GALACTOSIDASE RELATED"/>
    <property type="match status" value="1"/>
</dbReference>
<dbReference type="Gene3D" id="3.20.20.80">
    <property type="entry name" value="Glycosidases"/>
    <property type="match status" value="1"/>
</dbReference>
<evidence type="ECO:0000313" key="13">
    <source>
        <dbReference type="Proteomes" id="UP000478052"/>
    </source>
</evidence>
<dbReference type="InterPro" id="IPR017853">
    <property type="entry name" value="GH"/>
</dbReference>
<keyword evidence="3" id="KW-0378">Hydrolase</keyword>
<protein>
    <submittedName>
        <fullName evidence="12">Beta-galactosidase-like</fullName>
    </submittedName>
</protein>
<keyword evidence="2 8" id="KW-0732">Signal</keyword>
<dbReference type="AlphaFoldDB" id="A0A6G0YZI1"/>
<evidence type="ECO:0000256" key="4">
    <source>
        <dbReference type="ARBA" id="ARBA00023180"/>
    </source>
</evidence>
<evidence type="ECO:0000259" key="10">
    <source>
        <dbReference type="Pfam" id="PF21317"/>
    </source>
</evidence>
<feature type="domain" description="Beta-galactosidase 1-like first all-beta" evidence="10">
    <location>
        <begin position="430"/>
        <end position="542"/>
    </location>
</feature>
<dbReference type="Proteomes" id="UP000478052">
    <property type="component" value="Unassembled WGS sequence"/>
</dbReference>
<keyword evidence="4" id="KW-0325">Glycoprotein</keyword>
<sequence>MNFIGVYCFLSLFIFVLSDTQNHTNKRTFIVDYEKNEFLKDGEVFRFVSGDLHYFRIPKPYWKDRIQKIKSAGLNAITTYVEWSLHEPFPGIYNFEGMADLEFFIKLIQDEGMYLLLRPGPYICAERDFGGFPYWLLNVTPKGSLRTNDSSYKKYVSKWFSVLMPKIQPYLYGNGGNIIMVQVENEYGSYYACDSNYKLWLRDLFKSYIENNALLYTIDICEQKNFDCGPIPEVYATVDFGISSNEVKLDFYYHVCTNRFTTDLTHFLASKCFNFMKKLQKGGPPVNSEFYPGWLAHWQEPHPTVNSDDVVRQMKSMLSLNASFSFYMFHGGTNFGFTSGANTNDTNENIGFIPQLTSYDYDAPLTEAGDLTEKYFKIKQTLENAKYSSTNDTSLTPMLKAAYGVYYLQPLVSIFETVTHRIEPVSSDTPLTFEVMDINTGFVMYETMLLNNNFQNPVNLTVNSVRDRAIIYLDQVQIGTMNRLKANTTLFLNISNDSTQKLSILIENQGRINYGDFIEDRKGIVGHVLLENTKLGPWKMIAHPLNETSWLSSIKPVESVQVPAFYRTQFTLPENYTNTLDTYLDTSGWTKGVAFLNDINLGRYWPLAGPQITLYVPATFLKPPPNVNTLVMFELESAPQDLKIKFVDKPILNGPINT</sequence>
<dbReference type="GO" id="GO:0004565">
    <property type="term" value="F:beta-galactosidase activity"/>
    <property type="evidence" value="ECO:0007669"/>
    <property type="project" value="InterPro"/>
</dbReference>
<dbReference type="FunFam" id="3.20.20.80:FF:000017">
    <property type="entry name" value="Beta-galactosidase"/>
    <property type="match status" value="1"/>
</dbReference>
<dbReference type="SUPFAM" id="SSF51445">
    <property type="entry name" value="(Trans)glycosidases"/>
    <property type="match status" value="1"/>
</dbReference>
<feature type="domain" description="Beta-galactosidase galactose-binding" evidence="11">
    <location>
        <begin position="563"/>
        <end position="626"/>
    </location>
</feature>
<accession>A0A6G0YZI1</accession>
<reference evidence="12 13" key="1">
    <citation type="submission" date="2019-08" db="EMBL/GenBank/DDBJ databases">
        <title>Whole genome of Aphis craccivora.</title>
        <authorList>
            <person name="Voronova N.V."/>
            <person name="Shulinski R.S."/>
            <person name="Bandarenka Y.V."/>
            <person name="Zhorov D.G."/>
            <person name="Warner D."/>
        </authorList>
    </citation>
    <scope>NUCLEOTIDE SEQUENCE [LARGE SCALE GENOMIC DNA]</scope>
    <source>
        <strain evidence="12">180601</strain>
        <tissue evidence="12">Whole Body</tissue>
    </source>
</reference>
<evidence type="ECO:0000256" key="5">
    <source>
        <dbReference type="ARBA" id="ARBA00023295"/>
    </source>
</evidence>
<evidence type="ECO:0000256" key="2">
    <source>
        <dbReference type="ARBA" id="ARBA00022729"/>
    </source>
</evidence>
<dbReference type="GO" id="GO:0005975">
    <property type="term" value="P:carbohydrate metabolic process"/>
    <property type="evidence" value="ECO:0007669"/>
    <property type="project" value="InterPro"/>
</dbReference>
<dbReference type="InterPro" id="IPR048913">
    <property type="entry name" value="BetaGal_gal-bd"/>
</dbReference>
<dbReference type="Gene3D" id="2.60.120.260">
    <property type="entry name" value="Galactose-binding domain-like"/>
    <property type="match status" value="2"/>
</dbReference>
<evidence type="ECO:0000313" key="12">
    <source>
        <dbReference type="EMBL" id="KAF0763642.1"/>
    </source>
</evidence>
<feature type="active site" description="Nucleophile" evidence="6">
    <location>
        <position position="289"/>
    </location>
</feature>
<dbReference type="PRINTS" id="PR00742">
    <property type="entry name" value="GLHYDRLASE35"/>
</dbReference>
<evidence type="ECO:0000256" key="1">
    <source>
        <dbReference type="ARBA" id="ARBA00009809"/>
    </source>
</evidence>